<evidence type="ECO:0000313" key="3">
    <source>
        <dbReference type="RefSeq" id="XP_065644628.1"/>
    </source>
</evidence>
<name>A0ABM4B703_HYDVU</name>
<evidence type="ECO:0000259" key="1">
    <source>
        <dbReference type="PROSITE" id="PS00028"/>
    </source>
</evidence>
<gene>
    <name evidence="3" type="primary">LOC100208428</name>
</gene>
<reference evidence="3" key="2">
    <citation type="submission" date="2025-08" db="UniProtKB">
        <authorList>
            <consortium name="RefSeq"/>
        </authorList>
    </citation>
    <scope>IDENTIFICATION</scope>
</reference>
<sequence>MLVTELNVETELFHGIPLTKKMRDESQCSAENSHVLDSTIRNLELDGVKELFQDYDLKETEEVACVICGKHYKSKVCVKKHLWEHSIYWDMFDGLKKQQRVLSIQAAIILSIKFNPSLSLLLVTQSSNKKKSIDKSGDKVIVDKNNQRKRKLENLTTQTSFPVSTNYKPTLQAIPSLDITCV</sequence>
<keyword evidence="2" id="KW-1185">Reference proteome</keyword>
<proteinExistence type="predicted"/>
<dbReference type="GeneID" id="100208428"/>
<dbReference type="PROSITE" id="PS00028">
    <property type="entry name" value="ZINC_FINGER_C2H2_1"/>
    <property type="match status" value="1"/>
</dbReference>
<feature type="domain" description="C2H2-type" evidence="1">
    <location>
        <begin position="65"/>
        <end position="85"/>
    </location>
</feature>
<dbReference type="InterPro" id="IPR013087">
    <property type="entry name" value="Znf_C2H2_type"/>
</dbReference>
<reference evidence="2" key="1">
    <citation type="submission" date="2025-05" db="UniProtKB">
        <authorList>
            <consortium name="RefSeq"/>
        </authorList>
    </citation>
    <scope>NUCLEOTIDE SEQUENCE [LARGE SCALE GENOMIC DNA]</scope>
</reference>
<dbReference type="RefSeq" id="XP_065644628.1">
    <property type="nucleotide sequence ID" value="XM_065788556.1"/>
</dbReference>
<accession>A0ABM4B703</accession>
<protein>
    <submittedName>
        <fullName evidence="3">Uncharacterized protein LOC100208428</fullName>
    </submittedName>
</protein>
<evidence type="ECO:0000313" key="2">
    <source>
        <dbReference type="Proteomes" id="UP001652625"/>
    </source>
</evidence>
<organism evidence="2 3">
    <name type="scientific">Hydra vulgaris</name>
    <name type="common">Hydra</name>
    <name type="synonym">Hydra attenuata</name>
    <dbReference type="NCBI Taxonomy" id="6087"/>
    <lineage>
        <taxon>Eukaryota</taxon>
        <taxon>Metazoa</taxon>
        <taxon>Cnidaria</taxon>
        <taxon>Hydrozoa</taxon>
        <taxon>Hydroidolina</taxon>
        <taxon>Anthoathecata</taxon>
        <taxon>Aplanulata</taxon>
        <taxon>Hydridae</taxon>
        <taxon>Hydra</taxon>
    </lineage>
</organism>
<dbReference type="Proteomes" id="UP001652625">
    <property type="component" value="Chromosome 01"/>
</dbReference>